<dbReference type="PANTHER" id="PTHR45528:SF8">
    <property type="entry name" value="HISTIDINE KINASE"/>
    <property type="match status" value="1"/>
</dbReference>
<dbReference type="AlphaFoldDB" id="A0A653IG35"/>
<dbReference type="InterPro" id="IPR050398">
    <property type="entry name" value="HssS/ArlS-like"/>
</dbReference>
<dbReference type="RefSeq" id="WP_159173946.1">
    <property type="nucleotide sequence ID" value="NZ_LR732312.1"/>
</dbReference>
<keyword evidence="4" id="KW-0597">Phosphoprotein</keyword>
<organism evidence="15 16">
    <name type="scientific">Exiguobacterium oxidotolerans</name>
    <dbReference type="NCBI Taxonomy" id="223958"/>
    <lineage>
        <taxon>Bacteria</taxon>
        <taxon>Bacillati</taxon>
        <taxon>Bacillota</taxon>
        <taxon>Bacilli</taxon>
        <taxon>Bacillales</taxon>
        <taxon>Bacillales Family XII. Incertae Sedis</taxon>
        <taxon>Exiguobacterium</taxon>
    </lineage>
</organism>
<evidence type="ECO:0000256" key="11">
    <source>
        <dbReference type="ARBA" id="ARBA00023012"/>
    </source>
</evidence>
<dbReference type="InterPro" id="IPR005467">
    <property type="entry name" value="His_kinase_dom"/>
</dbReference>
<evidence type="ECO:0000313" key="15">
    <source>
        <dbReference type="EMBL" id="VWX38251.1"/>
    </source>
</evidence>
<dbReference type="Gene3D" id="1.10.287.130">
    <property type="match status" value="1"/>
</dbReference>
<feature type="transmembrane region" description="Helical" evidence="13">
    <location>
        <begin position="153"/>
        <end position="175"/>
    </location>
</feature>
<keyword evidence="9" id="KW-0067">ATP-binding</keyword>
<dbReference type="CDD" id="cd00082">
    <property type="entry name" value="HisKA"/>
    <property type="match status" value="1"/>
</dbReference>
<dbReference type="SUPFAM" id="SSF55874">
    <property type="entry name" value="ATPase domain of HSP90 chaperone/DNA topoisomerase II/histidine kinase"/>
    <property type="match status" value="1"/>
</dbReference>
<evidence type="ECO:0000256" key="10">
    <source>
        <dbReference type="ARBA" id="ARBA00022989"/>
    </source>
</evidence>
<keyword evidence="5" id="KW-0808">Transferase</keyword>
<keyword evidence="8" id="KW-0418">Kinase</keyword>
<dbReference type="SUPFAM" id="SSF47384">
    <property type="entry name" value="Homodimeric domain of signal transducing histidine kinase"/>
    <property type="match status" value="1"/>
</dbReference>
<evidence type="ECO:0000256" key="2">
    <source>
        <dbReference type="ARBA" id="ARBA00004141"/>
    </source>
</evidence>
<feature type="transmembrane region" description="Helical" evidence="13">
    <location>
        <begin position="12"/>
        <end position="34"/>
    </location>
</feature>
<sequence>MRRFKLTVWMTIMLILAAVLSTALAWIIAIQIPFGAKTVPRYYYPTEQDIAERVAQDIKRYESGAQPTGDYEWAIYRADGRLLTASPDFPQTMTPSRLLDVQTLTEREPGDRPEVRTLHYMTAVDVGDETPGYFLSLETVKPRLNEYQVGNPVMFFVVQSVLFIVFILLLTRWIAHLFKQLELRLKRLTTAVPSENTPQPPAGPREFRAFAQSIDTVGDELMLLRKREQERFTQQIHLITSLSHDLRTPLTSIQGFIQWLSEHNQTLSDSERAEFLSIVTRQSETLAARIDELFALAKLSNKEYPVHLEPVDFVTLLHQVASQHPDTSYRYEGPEQLVLPVDPQLIVRLIENLIRNAELHGTGQLLFHIVRQPDHMLFYCSNAIDHALTTDQLEAFETPFVNSDVSRSNGGSGIGLSIVKQIVARHSGTFRLDSQDGRFIVTLQFPIH</sequence>
<evidence type="ECO:0000256" key="13">
    <source>
        <dbReference type="SAM" id="Phobius"/>
    </source>
</evidence>
<dbReference type="Pfam" id="PF00512">
    <property type="entry name" value="HisKA"/>
    <property type="match status" value="1"/>
</dbReference>
<dbReference type="PROSITE" id="PS50109">
    <property type="entry name" value="HIS_KIN"/>
    <property type="match status" value="1"/>
</dbReference>
<dbReference type="GO" id="GO:0005524">
    <property type="term" value="F:ATP binding"/>
    <property type="evidence" value="ECO:0007669"/>
    <property type="project" value="UniProtKB-KW"/>
</dbReference>
<keyword evidence="12 13" id="KW-0472">Membrane</keyword>
<evidence type="ECO:0000256" key="4">
    <source>
        <dbReference type="ARBA" id="ARBA00022553"/>
    </source>
</evidence>
<dbReference type="SMART" id="SM00388">
    <property type="entry name" value="HisKA"/>
    <property type="match status" value="1"/>
</dbReference>
<dbReference type="EMBL" id="CABWKQ010000032">
    <property type="protein sequence ID" value="VWX38251.1"/>
    <property type="molecule type" value="Genomic_DNA"/>
</dbReference>
<dbReference type="InterPro" id="IPR003661">
    <property type="entry name" value="HisK_dim/P_dom"/>
</dbReference>
<protein>
    <recommendedName>
        <fullName evidence="3">histidine kinase</fullName>
        <ecNumber evidence="3">2.7.13.3</ecNumber>
    </recommendedName>
</protein>
<dbReference type="InterPro" id="IPR036097">
    <property type="entry name" value="HisK_dim/P_sf"/>
</dbReference>
<dbReference type="GO" id="GO:0000155">
    <property type="term" value="F:phosphorelay sensor kinase activity"/>
    <property type="evidence" value="ECO:0007669"/>
    <property type="project" value="InterPro"/>
</dbReference>
<evidence type="ECO:0000256" key="8">
    <source>
        <dbReference type="ARBA" id="ARBA00022777"/>
    </source>
</evidence>
<evidence type="ECO:0000259" key="14">
    <source>
        <dbReference type="PROSITE" id="PS50109"/>
    </source>
</evidence>
<evidence type="ECO:0000256" key="6">
    <source>
        <dbReference type="ARBA" id="ARBA00022692"/>
    </source>
</evidence>
<dbReference type="Pfam" id="PF02518">
    <property type="entry name" value="HATPase_c"/>
    <property type="match status" value="1"/>
</dbReference>
<dbReference type="EC" id="2.7.13.3" evidence="3"/>
<keyword evidence="16" id="KW-1185">Reference proteome</keyword>
<evidence type="ECO:0000256" key="7">
    <source>
        <dbReference type="ARBA" id="ARBA00022741"/>
    </source>
</evidence>
<comment type="subcellular location">
    <subcellularLocation>
        <location evidence="2">Membrane</location>
        <topology evidence="2">Multi-pass membrane protein</topology>
    </subcellularLocation>
</comment>
<evidence type="ECO:0000256" key="12">
    <source>
        <dbReference type="ARBA" id="ARBA00023136"/>
    </source>
</evidence>
<evidence type="ECO:0000313" key="16">
    <source>
        <dbReference type="Proteomes" id="UP000439752"/>
    </source>
</evidence>
<name>A0A653IG35_9BACL</name>
<dbReference type="InterPro" id="IPR003594">
    <property type="entry name" value="HATPase_dom"/>
</dbReference>
<dbReference type="GO" id="GO:0005886">
    <property type="term" value="C:plasma membrane"/>
    <property type="evidence" value="ECO:0007669"/>
    <property type="project" value="TreeGrafter"/>
</dbReference>
<proteinExistence type="predicted"/>
<evidence type="ECO:0000256" key="5">
    <source>
        <dbReference type="ARBA" id="ARBA00022679"/>
    </source>
</evidence>
<keyword evidence="11" id="KW-0902">Two-component regulatory system</keyword>
<evidence type="ECO:0000256" key="9">
    <source>
        <dbReference type="ARBA" id="ARBA00022840"/>
    </source>
</evidence>
<dbReference type="PANTHER" id="PTHR45528">
    <property type="entry name" value="SENSOR HISTIDINE KINASE CPXA"/>
    <property type="match status" value="1"/>
</dbReference>
<dbReference type="Proteomes" id="UP000439752">
    <property type="component" value="Unassembled WGS sequence"/>
</dbReference>
<evidence type="ECO:0000256" key="1">
    <source>
        <dbReference type="ARBA" id="ARBA00000085"/>
    </source>
</evidence>
<keyword evidence="6 13" id="KW-0812">Transmembrane</keyword>
<keyword evidence="10 13" id="KW-1133">Transmembrane helix</keyword>
<keyword evidence="7" id="KW-0547">Nucleotide-binding</keyword>
<gene>
    <name evidence="15" type="ORF">EXIGUO9Y_380015</name>
</gene>
<dbReference type="Gene3D" id="3.30.565.10">
    <property type="entry name" value="Histidine kinase-like ATPase, C-terminal domain"/>
    <property type="match status" value="1"/>
</dbReference>
<feature type="domain" description="Histidine kinase" evidence="14">
    <location>
        <begin position="241"/>
        <end position="448"/>
    </location>
</feature>
<accession>A0A653IG35</accession>
<dbReference type="SMART" id="SM00387">
    <property type="entry name" value="HATPase_c"/>
    <property type="match status" value="1"/>
</dbReference>
<comment type="catalytic activity">
    <reaction evidence="1">
        <text>ATP + protein L-histidine = ADP + protein N-phospho-L-histidine.</text>
        <dbReference type="EC" id="2.7.13.3"/>
    </reaction>
</comment>
<reference evidence="15 16" key="1">
    <citation type="submission" date="2019-10" db="EMBL/GenBank/DDBJ databases">
        <authorList>
            <person name="Karimi E."/>
        </authorList>
    </citation>
    <scope>NUCLEOTIDE SEQUENCE [LARGE SCALE GENOMIC DNA]</scope>
    <source>
        <strain evidence="15">Exiguobacterium sp. 9Y</strain>
    </source>
</reference>
<evidence type="ECO:0000256" key="3">
    <source>
        <dbReference type="ARBA" id="ARBA00012438"/>
    </source>
</evidence>
<dbReference type="InterPro" id="IPR036890">
    <property type="entry name" value="HATPase_C_sf"/>
</dbReference>